<dbReference type="EMBL" id="KF147891">
    <property type="protein sequence ID" value="AGS81928.1"/>
    <property type="molecule type" value="Genomic_DNA"/>
</dbReference>
<organism evidence="3 4">
    <name type="scientific">Pseudomonas phage PaBG</name>
    <dbReference type="NCBI Taxonomy" id="1335230"/>
    <lineage>
        <taxon>Viruses</taxon>
        <taxon>Duplodnaviria</taxon>
        <taxon>Heunggongvirae</taxon>
        <taxon>Uroviricota</taxon>
        <taxon>Caudoviricetes</taxon>
        <taxon>Baikalvirus</taxon>
        <taxon>Baikalvirus PaBG</taxon>
    </lineage>
</organism>
<reference evidence="3 4" key="1">
    <citation type="journal article" date="2014" name="Genome Announc.">
        <title>Complete Genome Sequence of the Novel Giant Pseudomonas Phage PaBG.</title>
        <authorList>
            <person name="Sykilinda N.N."/>
            <person name="Bondar A.A."/>
            <person name="Gorshkova A.S."/>
            <person name="Kurochkina L.P."/>
            <person name="Kulikov E.E."/>
            <person name="Shneider M.M."/>
            <person name="Kadykov V.A."/>
            <person name="Solovjeva N.V."/>
            <person name="Kabilov M.R."/>
            <person name="Mesyanzhinov V.V."/>
            <person name="Vlassov V.V."/>
            <person name="Drukker V.V."/>
            <person name="Miroshnikov K.A."/>
        </authorList>
    </citation>
    <scope>NUCLEOTIDE SEQUENCE [LARGE SCALE GENOMIC DNA]</scope>
</reference>
<dbReference type="InterPro" id="IPR023346">
    <property type="entry name" value="Lysozyme-like_dom_sf"/>
</dbReference>
<dbReference type="Pfam" id="PF09374">
    <property type="entry name" value="PG_binding_3"/>
    <property type="match status" value="1"/>
</dbReference>
<evidence type="ECO:0000313" key="3">
    <source>
        <dbReference type="EMBL" id="AGS81928.1"/>
    </source>
</evidence>
<dbReference type="OrthoDB" id="16763at10239"/>
<dbReference type="Proteomes" id="UP000015545">
    <property type="component" value="Segment"/>
</dbReference>
<keyword evidence="4" id="KW-1185">Reference proteome</keyword>
<protein>
    <submittedName>
        <fullName evidence="3">Putative lytic transglycosylase</fullName>
        <ecNumber evidence="3">3.2.1.17</ecNumber>
    </submittedName>
</protein>
<feature type="domain" description="TtsA-like Glycoside hydrolase family 108" evidence="1">
    <location>
        <begin position="19"/>
        <end position="105"/>
    </location>
</feature>
<dbReference type="InterPro" id="IPR008565">
    <property type="entry name" value="TtsA-like_GH18_dom"/>
</dbReference>
<feature type="domain" description="Peptidoglycan binding" evidence="2">
    <location>
        <begin position="112"/>
        <end position="191"/>
    </location>
</feature>
<keyword evidence="3" id="KW-0378">Hydrolase</keyword>
<dbReference type="GO" id="GO:0003796">
    <property type="term" value="F:lysozyme activity"/>
    <property type="evidence" value="ECO:0007669"/>
    <property type="project" value="UniProtKB-EC"/>
</dbReference>
<dbReference type="KEGG" id="vg:16574730"/>
<gene>
    <name evidence="3" type="ORF">PaBG_00044</name>
</gene>
<dbReference type="Pfam" id="PF05838">
    <property type="entry name" value="Glyco_hydro_108"/>
    <property type="match status" value="1"/>
</dbReference>
<dbReference type="RefSeq" id="YP_008433375.1">
    <property type="nucleotide sequence ID" value="NC_022096.1"/>
</dbReference>
<accession>S5WB21</accession>
<dbReference type="InterPro" id="IPR018537">
    <property type="entry name" value="Peptidoglycan-bd_3"/>
</dbReference>
<evidence type="ECO:0000259" key="2">
    <source>
        <dbReference type="Pfam" id="PF09374"/>
    </source>
</evidence>
<name>S5WB21_9CAUD</name>
<proteinExistence type="predicted"/>
<keyword evidence="3" id="KW-0326">Glycosidase</keyword>
<evidence type="ECO:0000313" key="4">
    <source>
        <dbReference type="Proteomes" id="UP000015545"/>
    </source>
</evidence>
<dbReference type="Gene3D" id="1.20.141.10">
    <property type="entry name" value="Chitosanase, subunit A, domain 1"/>
    <property type="match status" value="1"/>
</dbReference>
<dbReference type="GeneID" id="16574730"/>
<evidence type="ECO:0000259" key="1">
    <source>
        <dbReference type="Pfam" id="PF05838"/>
    </source>
</evidence>
<dbReference type="SUPFAM" id="SSF53955">
    <property type="entry name" value="Lysozyme-like"/>
    <property type="match status" value="1"/>
</dbReference>
<dbReference type="SMR" id="S5WB21"/>
<sequence length="207" mass="23376">MLSKYADFTPRAIIADKTAVEGGYVNNKKDSGGETNHGITAALANDYRDQLVVQFGWDGTMRNLSIDMAYWLYETHFWSRLYADDLMKRHALFADKLFDMAINMGVTTAGSYFQQVLNANNNQGTLYADLKVDGWIGDKTLKALDAYIAKRGAEGVNRMLIALLAEQGHHYLQLVQKRQKDEEFYYGWSGRVSRDVGIYANILGLKP</sequence>
<dbReference type="EC" id="3.2.1.17" evidence="3"/>